<proteinExistence type="predicted"/>
<protein>
    <submittedName>
        <fullName evidence="1">Uncharacterized protein</fullName>
    </submittedName>
</protein>
<dbReference type="EMBL" id="BLXT01008325">
    <property type="protein sequence ID" value="GFO47436.1"/>
    <property type="molecule type" value="Genomic_DNA"/>
</dbReference>
<sequence>MSYDFDDKEIIAHANNLSPMSSKGRLVAAPASPKLRLTSYPKITPLSYHRWYQETVPVVDALAREQWSEFLNRCPERYQIDLPLEGCGESRRVSKRRRILQSGRYYEWFRVAYHGAEWLLYTKYRMKTC</sequence>
<dbReference type="Proteomes" id="UP000735302">
    <property type="component" value="Unassembled WGS sequence"/>
</dbReference>
<accession>A0AAV4DTN2</accession>
<name>A0AAV4DTN2_9GAST</name>
<evidence type="ECO:0000313" key="1">
    <source>
        <dbReference type="EMBL" id="GFO47436.1"/>
    </source>
</evidence>
<comment type="caution">
    <text evidence="1">The sequence shown here is derived from an EMBL/GenBank/DDBJ whole genome shotgun (WGS) entry which is preliminary data.</text>
</comment>
<gene>
    <name evidence="1" type="ORF">PoB_007394100</name>
</gene>
<keyword evidence="2" id="KW-1185">Reference proteome</keyword>
<organism evidence="1 2">
    <name type="scientific">Plakobranchus ocellatus</name>
    <dbReference type="NCBI Taxonomy" id="259542"/>
    <lineage>
        <taxon>Eukaryota</taxon>
        <taxon>Metazoa</taxon>
        <taxon>Spiralia</taxon>
        <taxon>Lophotrochozoa</taxon>
        <taxon>Mollusca</taxon>
        <taxon>Gastropoda</taxon>
        <taxon>Heterobranchia</taxon>
        <taxon>Euthyneura</taxon>
        <taxon>Panpulmonata</taxon>
        <taxon>Sacoglossa</taxon>
        <taxon>Placobranchoidea</taxon>
        <taxon>Plakobranchidae</taxon>
        <taxon>Plakobranchus</taxon>
    </lineage>
</organism>
<evidence type="ECO:0000313" key="2">
    <source>
        <dbReference type="Proteomes" id="UP000735302"/>
    </source>
</evidence>
<reference evidence="1 2" key="1">
    <citation type="journal article" date="2021" name="Elife">
        <title>Chloroplast acquisition without the gene transfer in kleptoplastic sea slugs, Plakobranchus ocellatus.</title>
        <authorList>
            <person name="Maeda T."/>
            <person name="Takahashi S."/>
            <person name="Yoshida T."/>
            <person name="Shimamura S."/>
            <person name="Takaki Y."/>
            <person name="Nagai Y."/>
            <person name="Toyoda A."/>
            <person name="Suzuki Y."/>
            <person name="Arimoto A."/>
            <person name="Ishii H."/>
            <person name="Satoh N."/>
            <person name="Nishiyama T."/>
            <person name="Hasebe M."/>
            <person name="Maruyama T."/>
            <person name="Minagawa J."/>
            <person name="Obokata J."/>
            <person name="Shigenobu S."/>
        </authorList>
    </citation>
    <scope>NUCLEOTIDE SEQUENCE [LARGE SCALE GENOMIC DNA]</scope>
</reference>
<dbReference type="AlphaFoldDB" id="A0AAV4DTN2"/>